<dbReference type="InterPro" id="IPR001764">
    <property type="entry name" value="Glyco_hydro_3_N"/>
</dbReference>
<keyword evidence="6 11" id="KW-0378">Hydrolase</keyword>
<dbReference type="InterPro" id="IPR036962">
    <property type="entry name" value="Glyco_hydro_3_N_sf"/>
</dbReference>
<accession>A0A6A7BT69</accession>
<dbReference type="EMBL" id="MU006013">
    <property type="protein sequence ID" value="KAF2858272.1"/>
    <property type="molecule type" value="Genomic_DNA"/>
</dbReference>
<dbReference type="FunFam" id="3.20.20.300:FF:000002">
    <property type="entry name" value="Probable beta-glucosidase"/>
    <property type="match status" value="1"/>
</dbReference>
<feature type="signal peptide" evidence="13">
    <location>
        <begin position="1"/>
        <end position="17"/>
    </location>
</feature>
<dbReference type="SUPFAM" id="SSF51445">
    <property type="entry name" value="(Trans)glycosidases"/>
    <property type="match status" value="1"/>
</dbReference>
<dbReference type="GO" id="GO:0008422">
    <property type="term" value="F:beta-glucosidase activity"/>
    <property type="evidence" value="ECO:0007669"/>
    <property type="project" value="UniProtKB-EC"/>
</dbReference>
<dbReference type="PANTHER" id="PTHR42715">
    <property type="entry name" value="BETA-GLUCOSIDASE"/>
    <property type="match status" value="1"/>
</dbReference>
<comment type="pathway">
    <text evidence="2 11">Glycan metabolism; cellulose degradation.</text>
</comment>
<keyword evidence="10 11" id="KW-0624">Polysaccharide degradation</keyword>
<dbReference type="InterPro" id="IPR002772">
    <property type="entry name" value="Glyco_hydro_3_C"/>
</dbReference>
<dbReference type="PRINTS" id="PR00133">
    <property type="entry name" value="GLHYDRLASE3"/>
</dbReference>
<proteinExistence type="inferred from homology"/>
<evidence type="ECO:0000256" key="13">
    <source>
        <dbReference type="SAM" id="SignalP"/>
    </source>
</evidence>
<comment type="catalytic activity">
    <reaction evidence="1 11">
        <text>Hydrolysis of terminal, non-reducing beta-D-glucosyl residues with release of beta-D-glucose.</text>
        <dbReference type="EC" id="3.2.1.21"/>
    </reaction>
</comment>
<evidence type="ECO:0000256" key="11">
    <source>
        <dbReference type="RuleBase" id="RU361161"/>
    </source>
</evidence>
<evidence type="ECO:0000256" key="3">
    <source>
        <dbReference type="ARBA" id="ARBA00005336"/>
    </source>
</evidence>
<evidence type="ECO:0000256" key="9">
    <source>
        <dbReference type="ARBA" id="ARBA00023295"/>
    </source>
</evidence>
<organism evidence="16 17">
    <name type="scientific">Piedraia hortae CBS 480.64</name>
    <dbReference type="NCBI Taxonomy" id="1314780"/>
    <lineage>
        <taxon>Eukaryota</taxon>
        <taxon>Fungi</taxon>
        <taxon>Dikarya</taxon>
        <taxon>Ascomycota</taxon>
        <taxon>Pezizomycotina</taxon>
        <taxon>Dothideomycetes</taxon>
        <taxon>Dothideomycetidae</taxon>
        <taxon>Capnodiales</taxon>
        <taxon>Piedraiaceae</taxon>
        <taxon>Piedraia</taxon>
    </lineage>
</organism>
<dbReference type="GO" id="GO:0030245">
    <property type="term" value="P:cellulose catabolic process"/>
    <property type="evidence" value="ECO:0007669"/>
    <property type="project" value="UniProtKB-UniPathway"/>
</dbReference>
<dbReference type="InterPro" id="IPR017853">
    <property type="entry name" value="GH"/>
</dbReference>
<evidence type="ECO:0000256" key="4">
    <source>
        <dbReference type="ARBA" id="ARBA00012744"/>
    </source>
</evidence>
<evidence type="ECO:0000256" key="7">
    <source>
        <dbReference type="ARBA" id="ARBA00023180"/>
    </source>
</evidence>
<evidence type="ECO:0000256" key="2">
    <source>
        <dbReference type="ARBA" id="ARBA00004987"/>
    </source>
</evidence>
<feature type="domain" description="Glycoside hydrolase family 3 N-terminal" evidence="14">
    <location>
        <begin position="115"/>
        <end position="349"/>
    </location>
</feature>
<dbReference type="FunFam" id="3.40.50.1700:FF:000003">
    <property type="entry name" value="Probable beta-glucosidase"/>
    <property type="match status" value="1"/>
</dbReference>
<evidence type="ECO:0000256" key="8">
    <source>
        <dbReference type="ARBA" id="ARBA00023277"/>
    </source>
</evidence>
<keyword evidence="9 11" id="KW-0326">Glycosidase</keyword>
<evidence type="ECO:0000313" key="16">
    <source>
        <dbReference type="EMBL" id="KAF2858272.1"/>
    </source>
</evidence>
<dbReference type="InterPro" id="IPR036881">
    <property type="entry name" value="Glyco_hydro_3_C_sf"/>
</dbReference>
<dbReference type="PROSITE" id="PS00775">
    <property type="entry name" value="GLYCOSYL_HYDROL_F3"/>
    <property type="match status" value="1"/>
</dbReference>
<keyword evidence="8 11" id="KW-0119">Carbohydrate metabolism</keyword>
<keyword evidence="7" id="KW-0325">Glycoprotein</keyword>
<dbReference type="OrthoDB" id="416222at2759"/>
<reference evidence="16" key="1">
    <citation type="journal article" date="2020" name="Stud. Mycol.">
        <title>101 Dothideomycetes genomes: a test case for predicting lifestyles and emergence of pathogens.</title>
        <authorList>
            <person name="Haridas S."/>
            <person name="Albert R."/>
            <person name="Binder M."/>
            <person name="Bloem J."/>
            <person name="Labutti K."/>
            <person name="Salamov A."/>
            <person name="Andreopoulos B."/>
            <person name="Baker S."/>
            <person name="Barry K."/>
            <person name="Bills G."/>
            <person name="Bluhm B."/>
            <person name="Cannon C."/>
            <person name="Castanera R."/>
            <person name="Culley D."/>
            <person name="Daum C."/>
            <person name="Ezra D."/>
            <person name="Gonzalez J."/>
            <person name="Henrissat B."/>
            <person name="Kuo A."/>
            <person name="Liang C."/>
            <person name="Lipzen A."/>
            <person name="Lutzoni F."/>
            <person name="Magnuson J."/>
            <person name="Mondo S."/>
            <person name="Nolan M."/>
            <person name="Ohm R."/>
            <person name="Pangilinan J."/>
            <person name="Park H.-J."/>
            <person name="Ramirez L."/>
            <person name="Alfaro M."/>
            <person name="Sun H."/>
            <person name="Tritt A."/>
            <person name="Yoshinaga Y."/>
            <person name="Zwiers L.-H."/>
            <person name="Turgeon B."/>
            <person name="Goodwin S."/>
            <person name="Spatafora J."/>
            <person name="Crous P."/>
            <person name="Grigoriev I."/>
        </authorList>
    </citation>
    <scope>NUCLEOTIDE SEQUENCE</scope>
    <source>
        <strain evidence="16">CBS 480.64</strain>
    </source>
</reference>
<dbReference type="SUPFAM" id="SSF52279">
    <property type="entry name" value="Beta-D-glucan exohydrolase, C-terminal domain"/>
    <property type="match status" value="1"/>
</dbReference>
<feature type="region of interest" description="Disordered" evidence="12">
    <location>
        <begin position="20"/>
        <end position="47"/>
    </location>
</feature>
<dbReference type="Gene3D" id="2.60.40.10">
    <property type="entry name" value="Immunoglobulins"/>
    <property type="match status" value="1"/>
</dbReference>
<name>A0A6A7BT69_9PEZI</name>
<feature type="chain" id="PRO_5025536455" description="beta-glucosidase" evidence="13">
    <location>
        <begin position="18"/>
        <end position="905"/>
    </location>
</feature>
<dbReference type="InterPro" id="IPR050288">
    <property type="entry name" value="Cellulose_deg_GH3"/>
</dbReference>
<comment type="similarity">
    <text evidence="3 11">Belongs to the glycosyl hydrolase 3 family.</text>
</comment>
<dbReference type="Gene3D" id="3.40.50.1700">
    <property type="entry name" value="Glycoside hydrolase family 3 C-terminal domain"/>
    <property type="match status" value="1"/>
</dbReference>
<dbReference type="Proteomes" id="UP000799421">
    <property type="component" value="Unassembled WGS sequence"/>
</dbReference>
<evidence type="ECO:0000256" key="10">
    <source>
        <dbReference type="ARBA" id="ARBA00023326"/>
    </source>
</evidence>
<dbReference type="Pfam" id="PF01915">
    <property type="entry name" value="Glyco_hydro_3_C"/>
    <property type="match status" value="1"/>
</dbReference>
<feature type="domain" description="Glycoside hydrolase family 3 C-terminal" evidence="15">
    <location>
        <begin position="412"/>
        <end position="651"/>
    </location>
</feature>
<sequence length="905" mass="97945">MGFLRASFLALLPLTAAQAPFSNSSGSSNSSGVDGARDWQTSPPSYPSPWGSGMGDWAASYAKARAFVSKLTLAEKVNLTTGTGWQSEKCVGTTGSIPRLGFNALCLQDSPLGLRFTDYNSAFPAGVTIASTWDRELIRQRGRGIGEEHKGKGVDVQLGPVVGPLGRAPEGGRNWEGFSPDPYLTGVAAAETIKGTQSAGVMCSLKHLIFNEQERFRNGAAPTLQTVSANVDDVTMHELYLWPFADAVRAGSASVMCSYQYINNSWGCQNSYTLNHLLKNELGFQGFVVSDWGAHHSGVSSTLAGLDMSMPGDTAFDTGDSFFGTNLTVAVLNGTVPQWRLDDMCVRIMAGYYYVGRDQNQVPDAPNFSSWTLDTEGFQHFYASQDYGVVNHHVDVRGNHGQQIRQQAAMGTVLLKNSGSLPLSGKEKLTAVFGSDAGGNPWGANGCADRGCDQGTLALGWGSGTADFPYLVTPLEAIKAQVVSQGGTVEGITDDYAYTQINALARRVPIVNGVCLAFVNSDAGEGYITVDGNEGDRNNLTLWHDGDTLIKNVTAQCNNTIVVIHSVGPVLVNSFYDNPNVTGIIWAGIPGQESGNAIVDILYGKQNPGGKSVFTWGASREDYGTDVLYDANYGPDREPQQSFTEGIFIDYRHFDKAGIDPIYEFGHGLSYTNFSYSNLQVTPHATRPYTAPRGKTSAAKTYGTISNRTSDYLYPSGINRVWAYIYPWLNSTDLAKSSGDPEYGTNYTFPDGSYDSSPQPYLRAGSSVSPGGNERLYDVMFTVSATIQNTGSRAGDEVVIIDHDLHGGNVQPPCREVSSYKHPRLPRAERSEVRGPLALREVRVQRCDLILQVTEGRVYDLSCQRAVREYYDGLGGEGDEVEVQVGFFVRHGDEDVPLLQTWGEG</sequence>
<dbReference type="Pfam" id="PF00933">
    <property type="entry name" value="Glyco_hydro_3"/>
    <property type="match status" value="1"/>
</dbReference>
<keyword evidence="5 13" id="KW-0732">Signal</keyword>
<evidence type="ECO:0000259" key="15">
    <source>
        <dbReference type="Pfam" id="PF01915"/>
    </source>
</evidence>
<keyword evidence="17" id="KW-1185">Reference proteome</keyword>
<dbReference type="InterPro" id="IPR019800">
    <property type="entry name" value="Glyco_hydro_3_AS"/>
</dbReference>
<dbReference type="AlphaFoldDB" id="A0A6A7BT69"/>
<feature type="compositionally biased region" description="Low complexity" evidence="12">
    <location>
        <begin position="20"/>
        <end position="32"/>
    </location>
</feature>
<evidence type="ECO:0000256" key="6">
    <source>
        <dbReference type="ARBA" id="ARBA00022801"/>
    </source>
</evidence>
<dbReference type="InterPro" id="IPR013783">
    <property type="entry name" value="Ig-like_fold"/>
</dbReference>
<gene>
    <name evidence="16" type="ORF">K470DRAFT_283353</name>
</gene>
<dbReference type="EC" id="3.2.1.21" evidence="4 11"/>
<evidence type="ECO:0000259" key="14">
    <source>
        <dbReference type="Pfam" id="PF00933"/>
    </source>
</evidence>
<dbReference type="Gene3D" id="3.20.20.300">
    <property type="entry name" value="Glycoside hydrolase, family 3, N-terminal domain"/>
    <property type="match status" value="1"/>
</dbReference>
<evidence type="ECO:0000256" key="1">
    <source>
        <dbReference type="ARBA" id="ARBA00000448"/>
    </source>
</evidence>
<dbReference type="PANTHER" id="PTHR42715:SF29">
    <property type="entry name" value="BETA-GLUCOSIDASE A-RELATED"/>
    <property type="match status" value="1"/>
</dbReference>
<evidence type="ECO:0000256" key="5">
    <source>
        <dbReference type="ARBA" id="ARBA00022729"/>
    </source>
</evidence>
<evidence type="ECO:0000313" key="17">
    <source>
        <dbReference type="Proteomes" id="UP000799421"/>
    </source>
</evidence>
<evidence type="ECO:0000256" key="12">
    <source>
        <dbReference type="SAM" id="MobiDB-lite"/>
    </source>
</evidence>
<protein>
    <recommendedName>
        <fullName evidence="4 11">beta-glucosidase</fullName>
        <ecNumber evidence="4 11">3.2.1.21</ecNumber>
    </recommendedName>
</protein>
<dbReference type="UniPathway" id="UPA00696"/>